<evidence type="ECO:0000313" key="1">
    <source>
        <dbReference type="EMBL" id="PKH21190.1"/>
    </source>
</evidence>
<dbReference type="EMBL" id="NVXX01000015">
    <property type="protein sequence ID" value="PKH21190.1"/>
    <property type="molecule type" value="Genomic_DNA"/>
</dbReference>
<name>A0A2N1E7H7_PSEFL</name>
<accession>A0A2N1E7H7</accession>
<protein>
    <submittedName>
        <fullName evidence="1">Uncharacterized protein</fullName>
    </submittedName>
</protein>
<sequence>MENSIELFLCRNRNTSKVSSVFYSAKPNFAVGIALSAARICGAILHRWRGYVTVPGRMNETLPVLIISRLLMRVVKAHARWRWRA</sequence>
<organism evidence="1 2">
    <name type="scientific">Pseudomonas fluorescens</name>
    <dbReference type="NCBI Taxonomy" id="294"/>
    <lineage>
        <taxon>Bacteria</taxon>
        <taxon>Pseudomonadati</taxon>
        <taxon>Pseudomonadota</taxon>
        <taxon>Gammaproteobacteria</taxon>
        <taxon>Pseudomonadales</taxon>
        <taxon>Pseudomonadaceae</taxon>
        <taxon>Pseudomonas</taxon>
    </lineage>
</organism>
<proteinExistence type="predicted"/>
<evidence type="ECO:0000313" key="2">
    <source>
        <dbReference type="Proteomes" id="UP000233564"/>
    </source>
</evidence>
<dbReference type="AlphaFoldDB" id="A0A2N1E7H7"/>
<reference evidence="1 2" key="1">
    <citation type="submission" date="2017-08" db="EMBL/GenBank/DDBJ databases">
        <authorList>
            <person name="de Groot N.N."/>
        </authorList>
    </citation>
    <scope>NUCLEOTIDE SEQUENCE [LARGE SCALE GENOMIC DNA]</scope>
    <source>
        <strain evidence="1 2">PfR 37</strain>
    </source>
</reference>
<dbReference type="Proteomes" id="UP000233564">
    <property type="component" value="Unassembled WGS sequence"/>
</dbReference>
<gene>
    <name evidence="1" type="ORF">CIB54_12215</name>
</gene>
<comment type="caution">
    <text evidence="1">The sequence shown here is derived from an EMBL/GenBank/DDBJ whole genome shotgun (WGS) entry which is preliminary data.</text>
</comment>